<feature type="domain" description="PucR C-terminal helix-turn-helix" evidence="2">
    <location>
        <begin position="340"/>
        <end position="397"/>
    </location>
</feature>
<evidence type="ECO:0000259" key="3">
    <source>
        <dbReference type="Pfam" id="PF17853"/>
    </source>
</evidence>
<gene>
    <name evidence="4" type="ORF">QQS35_22525</name>
</gene>
<keyword evidence="5" id="KW-1185">Reference proteome</keyword>
<comment type="similarity">
    <text evidence="1">Belongs to the CdaR family.</text>
</comment>
<dbReference type="Pfam" id="PF17853">
    <property type="entry name" value="GGDEF_2"/>
    <property type="match status" value="1"/>
</dbReference>
<organism evidence="4 5">
    <name type="scientific">Aquibacillus rhizosphaerae</name>
    <dbReference type="NCBI Taxonomy" id="3051431"/>
    <lineage>
        <taxon>Bacteria</taxon>
        <taxon>Bacillati</taxon>
        <taxon>Bacillota</taxon>
        <taxon>Bacilli</taxon>
        <taxon>Bacillales</taxon>
        <taxon>Bacillaceae</taxon>
        <taxon>Aquibacillus</taxon>
    </lineage>
</organism>
<evidence type="ECO:0000313" key="5">
    <source>
        <dbReference type="Proteomes" id="UP001235343"/>
    </source>
</evidence>
<accession>A0ABT7LD78</accession>
<dbReference type="PANTHER" id="PTHR33744">
    <property type="entry name" value="CARBOHYDRATE DIACID REGULATOR"/>
    <property type="match status" value="1"/>
</dbReference>
<evidence type="ECO:0000313" key="4">
    <source>
        <dbReference type="EMBL" id="MDL4843217.1"/>
    </source>
</evidence>
<proteinExistence type="inferred from homology"/>
<dbReference type="Pfam" id="PF13556">
    <property type="entry name" value="HTH_30"/>
    <property type="match status" value="1"/>
</dbReference>
<reference evidence="4 5" key="1">
    <citation type="submission" date="2023-06" db="EMBL/GenBank/DDBJ databases">
        <title>Aquibacillus rhizosphaerae LR5S19.</title>
        <authorList>
            <person name="Sun J.-Q."/>
        </authorList>
    </citation>
    <scope>NUCLEOTIDE SEQUENCE [LARGE SCALE GENOMIC DNA]</scope>
    <source>
        <strain evidence="4 5">LR5S19</strain>
    </source>
</reference>
<sequence length="402" mass="47202">MKITSKYDQHNMSLLDLVEFLEERTQNPVLLETTDFELITYSGNYQLLDDVRKNTILDKKAPLYIIDCLTEEKVVETIESSHEPIRLPCIPKIDFTERVVFCIREENISIAYLWVQEANRKLTEEDFNIITSVGEEIAIKMKQDHRPAKSTDQRLLTKLLEGQYTSEKMLLFEAEMSGITLPLEFVIIIFYVPENKLLNRLLKYIRSYCFYENEYSMFVKNENHVTLLMGRGEKMEEDLYSMADRLIEKNVKQKNNANAIFFGISNKSRNLLELHSHYHEALEVINIHKSFREPNISYYYPKLGIYSLLPSIQEKYTKEGYINTIISDLERYDLANHTALLPTLEKYITLNCKGVETAEALFIHPNTLSYRLKKVVLLTNIDFDDMNMRTTLYIDLLLQSYK</sequence>
<dbReference type="InterPro" id="IPR051448">
    <property type="entry name" value="CdaR-like_regulators"/>
</dbReference>
<dbReference type="InterPro" id="IPR041522">
    <property type="entry name" value="CdaR_GGDEF"/>
</dbReference>
<dbReference type="InterPro" id="IPR042070">
    <property type="entry name" value="PucR_C-HTH_sf"/>
</dbReference>
<dbReference type="InterPro" id="IPR025736">
    <property type="entry name" value="PucR_C-HTH_dom"/>
</dbReference>
<feature type="domain" description="CdaR GGDEF-like" evidence="3">
    <location>
        <begin position="167"/>
        <end position="286"/>
    </location>
</feature>
<comment type="caution">
    <text evidence="4">The sequence shown here is derived from an EMBL/GenBank/DDBJ whole genome shotgun (WGS) entry which is preliminary data.</text>
</comment>
<dbReference type="RefSeq" id="WP_285934515.1">
    <property type="nucleotide sequence ID" value="NZ_JASTZU010000063.1"/>
</dbReference>
<dbReference type="Gene3D" id="1.10.10.2840">
    <property type="entry name" value="PucR C-terminal helix-turn-helix domain"/>
    <property type="match status" value="1"/>
</dbReference>
<evidence type="ECO:0000259" key="2">
    <source>
        <dbReference type="Pfam" id="PF13556"/>
    </source>
</evidence>
<dbReference type="EMBL" id="JASTZU010000063">
    <property type="protein sequence ID" value="MDL4843217.1"/>
    <property type="molecule type" value="Genomic_DNA"/>
</dbReference>
<name>A0ABT7LD78_9BACI</name>
<evidence type="ECO:0000256" key="1">
    <source>
        <dbReference type="ARBA" id="ARBA00006754"/>
    </source>
</evidence>
<dbReference type="Proteomes" id="UP001235343">
    <property type="component" value="Unassembled WGS sequence"/>
</dbReference>
<dbReference type="PANTHER" id="PTHR33744:SF1">
    <property type="entry name" value="DNA-BINDING TRANSCRIPTIONAL ACTIVATOR ADER"/>
    <property type="match status" value="1"/>
</dbReference>
<protein>
    <submittedName>
        <fullName evidence="4">Helix-turn-helix domain-containing protein</fullName>
    </submittedName>
</protein>